<dbReference type="PANTHER" id="PTHR43591">
    <property type="entry name" value="METHYLTRANSFERASE"/>
    <property type="match status" value="1"/>
</dbReference>
<reference evidence="3 4" key="1">
    <citation type="journal article" date="2019" name="Int. J. Syst. Evol. Microbiol.">
        <title>The Global Catalogue of Microorganisms (GCM) 10K type strain sequencing project: providing services to taxonomists for standard genome sequencing and annotation.</title>
        <authorList>
            <consortium name="The Broad Institute Genomics Platform"/>
            <consortium name="The Broad Institute Genome Sequencing Center for Infectious Disease"/>
            <person name="Wu L."/>
            <person name="Ma J."/>
        </authorList>
    </citation>
    <scope>NUCLEOTIDE SEQUENCE [LARGE SCALE GENOMIC DNA]</scope>
    <source>
        <strain evidence="3 4">JCM 10664</strain>
    </source>
</reference>
<organism evidence="3 4">
    <name type="scientific">Saccharopolyspora thermophila</name>
    <dbReference type="NCBI Taxonomy" id="89367"/>
    <lineage>
        <taxon>Bacteria</taxon>
        <taxon>Bacillati</taxon>
        <taxon>Actinomycetota</taxon>
        <taxon>Actinomycetes</taxon>
        <taxon>Pseudonocardiales</taxon>
        <taxon>Pseudonocardiaceae</taxon>
        <taxon>Saccharopolyspora</taxon>
    </lineage>
</organism>
<dbReference type="PANTHER" id="PTHR43591:SF110">
    <property type="entry name" value="RHODANESE DOMAIN-CONTAINING PROTEIN"/>
    <property type="match status" value="1"/>
</dbReference>
<evidence type="ECO:0000259" key="2">
    <source>
        <dbReference type="Pfam" id="PF08241"/>
    </source>
</evidence>
<dbReference type="RefSeq" id="WP_346073719.1">
    <property type="nucleotide sequence ID" value="NZ_BAAAHC010000015.1"/>
</dbReference>
<dbReference type="InterPro" id="IPR013216">
    <property type="entry name" value="Methyltransf_11"/>
</dbReference>
<dbReference type="GO" id="GO:0032259">
    <property type="term" value="P:methylation"/>
    <property type="evidence" value="ECO:0007669"/>
    <property type="project" value="UniProtKB-KW"/>
</dbReference>
<evidence type="ECO:0000313" key="3">
    <source>
        <dbReference type="EMBL" id="GAA0531594.1"/>
    </source>
</evidence>
<dbReference type="SUPFAM" id="SSF53335">
    <property type="entry name" value="S-adenosyl-L-methionine-dependent methyltransferases"/>
    <property type="match status" value="1"/>
</dbReference>
<feature type="domain" description="Methyltransferase type 11" evidence="2">
    <location>
        <begin position="37"/>
        <end position="128"/>
    </location>
</feature>
<keyword evidence="3" id="KW-0808">Transferase</keyword>
<sequence>MSTTNLIEILDRFDAQPEAARLRERSYELLGPTTAAVDVGCGTGLAVAELRRRGVPTIGVDVDAEVVAVAAARYPDAEFRVADAAALPFADGELTGYRAEKVYHAVADPAAALAEARRVLAPGGRIVLLGQDWEAILVDAADMALTRAVVQARLSTVRHPHSARRYRNLLLDGGFHDVSVEVHTSVLTGDLVLPVLVGLAESARATAAVTPEQADAWIAEQRHRAENDRLFFALPVVVAAAVRQSEAERGGGHLRPIKPEVPSTHHTIR</sequence>
<accession>A0ABN1D2G6</accession>
<comment type="caution">
    <text evidence="3">The sequence shown here is derived from an EMBL/GenBank/DDBJ whole genome shotgun (WGS) entry which is preliminary data.</text>
</comment>
<feature type="region of interest" description="Disordered" evidence="1">
    <location>
        <begin position="248"/>
        <end position="269"/>
    </location>
</feature>
<gene>
    <name evidence="3" type="ORF">GCM10009545_37520</name>
</gene>
<dbReference type="Pfam" id="PF08241">
    <property type="entry name" value="Methyltransf_11"/>
    <property type="match status" value="1"/>
</dbReference>
<dbReference type="EMBL" id="BAAAHC010000015">
    <property type="protein sequence ID" value="GAA0531594.1"/>
    <property type="molecule type" value="Genomic_DNA"/>
</dbReference>
<dbReference type="Proteomes" id="UP001500220">
    <property type="component" value="Unassembled WGS sequence"/>
</dbReference>
<proteinExistence type="predicted"/>
<evidence type="ECO:0000313" key="4">
    <source>
        <dbReference type="Proteomes" id="UP001500220"/>
    </source>
</evidence>
<protein>
    <submittedName>
        <fullName evidence="3">Methyltransferase domain-containing protein</fullName>
    </submittedName>
</protein>
<keyword evidence="3" id="KW-0489">Methyltransferase</keyword>
<name>A0ABN1D2G6_9PSEU</name>
<dbReference type="InterPro" id="IPR029063">
    <property type="entry name" value="SAM-dependent_MTases_sf"/>
</dbReference>
<dbReference type="GO" id="GO:0008168">
    <property type="term" value="F:methyltransferase activity"/>
    <property type="evidence" value="ECO:0007669"/>
    <property type="project" value="UniProtKB-KW"/>
</dbReference>
<keyword evidence="4" id="KW-1185">Reference proteome</keyword>
<dbReference type="Gene3D" id="3.40.50.150">
    <property type="entry name" value="Vaccinia Virus protein VP39"/>
    <property type="match status" value="1"/>
</dbReference>
<evidence type="ECO:0000256" key="1">
    <source>
        <dbReference type="SAM" id="MobiDB-lite"/>
    </source>
</evidence>